<feature type="region of interest" description="Disordered" evidence="1">
    <location>
        <begin position="918"/>
        <end position="1130"/>
    </location>
</feature>
<proteinExistence type="predicted"/>
<gene>
    <name evidence="3" type="ORF">ACA1_064350</name>
</gene>
<dbReference type="PANTHER" id="PTHR10857">
    <property type="entry name" value="COPINE"/>
    <property type="match status" value="1"/>
</dbReference>
<feature type="compositionally biased region" description="Acidic residues" evidence="1">
    <location>
        <begin position="1013"/>
        <end position="1037"/>
    </location>
</feature>
<dbReference type="InterPro" id="IPR000008">
    <property type="entry name" value="C2_dom"/>
</dbReference>
<keyword evidence="4" id="KW-1185">Reference proteome</keyword>
<dbReference type="AlphaFoldDB" id="L8GXE3"/>
<dbReference type="VEuPathDB" id="AmoebaDB:ACA1_064350"/>
<dbReference type="GeneID" id="14918319"/>
<dbReference type="InterPro" id="IPR045052">
    <property type="entry name" value="Copine"/>
</dbReference>
<dbReference type="Gene3D" id="2.60.40.150">
    <property type="entry name" value="C2 domain"/>
    <property type="match status" value="1"/>
</dbReference>
<protein>
    <submittedName>
        <fullName evidence="3">C2 domain containing protein</fullName>
    </submittedName>
</protein>
<dbReference type="PROSITE" id="PS50004">
    <property type="entry name" value="C2"/>
    <property type="match status" value="1"/>
</dbReference>
<reference evidence="3 4" key="1">
    <citation type="journal article" date="2013" name="Genome Biol.">
        <title>Genome of Acanthamoeba castellanii highlights extensive lateral gene transfer and early evolution of tyrosine kinase signaling.</title>
        <authorList>
            <person name="Clarke M."/>
            <person name="Lohan A.J."/>
            <person name="Liu B."/>
            <person name="Lagkouvardos I."/>
            <person name="Roy S."/>
            <person name="Zafar N."/>
            <person name="Bertelli C."/>
            <person name="Schilde C."/>
            <person name="Kianianmomeni A."/>
            <person name="Burglin T.R."/>
            <person name="Frech C."/>
            <person name="Turcotte B."/>
            <person name="Kopec K.O."/>
            <person name="Synnott J.M."/>
            <person name="Choo C."/>
            <person name="Paponov I."/>
            <person name="Finkler A."/>
            <person name="Soon Heng Tan C."/>
            <person name="Hutchins A.P."/>
            <person name="Weinmeier T."/>
            <person name="Rattei T."/>
            <person name="Chu J.S."/>
            <person name="Gimenez G."/>
            <person name="Irimia M."/>
            <person name="Rigden D.J."/>
            <person name="Fitzpatrick D.A."/>
            <person name="Lorenzo-Morales J."/>
            <person name="Bateman A."/>
            <person name="Chiu C.H."/>
            <person name="Tang P."/>
            <person name="Hegemann P."/>
            <person name="Fromm H."/>
            <person name="Raoult D."/>
            <person name="Greub G."/>
            <person name="Miranda-Saavedra D."/>
            <person name="Chen N."/>
            <person name="Nash P."/>
            <person name="Ginger M.L."/>
            <person name="Horn M."/>
            <person name="Schaap P."/>
            <person name="Caler L."/>
            <person name="Loftus B."/>
        </authorList>
    </citation>
    <scope>NUCLEOTIDE SEQUENCE [LARGE SCALE GENOMIC DNA]</scope>
    <source>
        <strain evidence="3 4">Neff</strain>
    </source>
</reference>
<dbReference type="Proteomes" id="UP000011083">
    <property type="component" value="Unassembled WGS sequence"/>
</dbReference>
<feature type="compositionally biased region" description="Basic and acidic residues" evidence="1">
    <location>
        <begin position="1098"/>
        <end position="1114"/>
    </location>
</feature>
<evidence type="ECO:0000313" key="4">
    <source>
        <dbReference type="Proteomes" id="UP000011083"/>
    </source>
</evidence>
<dbReference type="PANTHER" id="PTHR10857:SF106">
    <property type="entry name" value="C2 DOMAIN-CONTAINING PROTEIN"/>
    <property type="match status" value="1"/>
</dbReference>
<feature type="region of interest" description="Disordered" evidence="1">
    <location>
        <begin position="739"/>
        <end position="854"/>
    </location>
</feature>
<sequence length="1130" mass="126023">MDRSGDSDDDDLRSSAGFSSTSGDESEEEKLQASMSSPCSAYRLTFGAAGLRKRKGDRLASLYHHPDVCLALYLGNRPLWKTEVIKQATEPVWEAFVLHRERIGAGDISNTVLRVEVWDWRDGEVHLVGQASVPFETLITPGFEAPLINPKKKNSFSLRGKYKDSGKVQLMSVTEERDLRWSGEPPRGYEMVIRGDKLDAKDISKVSSSHSFLLFKTAQSLTYTGRGVYKGVVHRTEVVKGTVQPRWKPILLELDHVRLLALARERTSEADVAGVGALGKYYYGWRRQQILHPSREVEQQQPWLDEYIVIECWNWQANGRHELIGVSSVLCMRDFLTCTRYQFTLINKEKKERCVPAPTCVGVAMYAFAHIYAEASSTREVPVLSDFAKEFTGMSVRVPYRHSGILYVEAIETIPEDLDEPQLIPEAFILDMSASKLDNRGLAKAISAAPNPFLRIRTGAWGGNRVIFQTEHDIKTEEPHWKPFALTVADCGGIRQNIVIECRNYAASGEDELIGQFEASLVELTSEKLDTYFFVNPSKIDWFAHHHRHHHHHRRIGYRHSGKLKVCYFRPISAQEALEFIEGYHVTLAPLLLAPPPLFPHARMPHGCFVKVWNVEEGVLAAQTEVILPETVRQDRWRPMVLDIGKVPSIDTPLDFDIWWKNNEDEEMDLLLGTFRATLRRFANYQKSPQFPIGRPVDAQQHQLSSAVVGLPMARGSEHSVSIHRSGEGNYEEVHIHASGADTTAKSKPRTGGKSQGGKGEYEDIVNGKGKEKEVDNDDDDTNNSPKGSAKKGKRGRKSNKQSRQQGGGPQSEGSDPLSRLRRKTEDVLGSGNGSRGTRTSPGTKKPASAERRSSLGYLAVKEARDFLSFWVVGVSEVDLTPLRKKKNKQAKGESGGGERVLSYAKTITHNLLPLMKTRGERSGLDDSSAVATESEYPTDTGASSSSVTPDRTKGGAMKPAWSLSSMIPKSNSKDLRHQVGSKRRRKHEQAIHDTNYIDLVEPSPVLPKEDQPAGEETETEETETESEEEREEEEERSAESSESRSRHTTSPEGTDGSDNYADASAMEDDRDGAGDVNSKAAREGGGGDDVKRNKKATAKEKRDIKERKEEKALDKKKKKKGGPVYAVLS</sequence>
<accession>L8GXE3</accession>
<feature type="compositionally biased region" description="Basic residues" evidence="1">
    <location>
        <begin position="789"/>
        <end position="801"/>
    </location>
</feature>
<evidence type="ECO:0000256" key="1">
    <source>
        <dbReference type="SAM" id="MobiDB-lite"/>
    </source>
</evidence>
<dbReference type="GO" id="GO:0071277">
    <property type="term" value="P:cellular response to calcium ion"/>
    <property type="evidence" value="ECO:0007669"/>
    <property type="project" value="TreeGrafter"/>
</dbReference>
<name>L8GXE3_ACACF</name>
<dbReference type="RefSeq" id="XP_004339663.1">
    <property type="nucleotide sequence ID" value="XM_004339615.1"/>
</dbReference>
<dbReference type="SMART" id="SM00239">
    <property type="entry name" value="C2"/>
    <property type="match status" value="2"/>
</dbReference>
<organism evidence="3 4">
    <name type="scientific">Acanthamoeba castellanii (strain ATCC 30010 / Neff)</name>
    <dbReference type="NCBI Taxonomy" id="1257118"/>
    <lineage>
        <taxon>Eukaryota</taxon>
        <taxon>Amoebozoa</taxon>
        <taxon>Discosea</taxon>
        <taxon>Longamoebia</taxon>
        <taxon>Centramoebida</taxon>
        <taxon>Acanthamoebidae</taxon>
        <taxon>Acanthamoeba</taxon>
    </lineage>
</organism>
<feature type="domain" description="C2" evidence="2">
    <location>
        <begin position="27"/>
        <end position="149"/>
    </location>
</feature>
<evidence type="ECO:0000313" key="3">
    <source>
        <dbReference type="EMBL" id="ELR17650.1"/>
    </source>
</evidence>
<feature type="region of interest" description="Disordered" evidence="1">
    <location>
        <begin position="1"/>
        <end position="36"/>
    </location>
</feature>
<dbReference type="GO" id="GO:0005886">
    <property type="term" value="C:plasma membrane"/>
    <property type="evidence" value="ECO:0007669"/>
    <property type="project" value="TreeGrafter"/>
</dbReference>
<evidence type="ECO:0000259" key="2">
    <source>
        <dbReference type="PROSITE" id="PS50004"/>
    </source>
</evidence>
<dbReference type="Pfam" id="PF00168">
    <property type="entry name" value="C2"/>
    <property type="match status" value="2"/>
</dbReference>
<dbReference type="SUPFAM" id="SSF49562">
    <property type="entry name" value="C2 domain (Calcium/lipid-binding domain, CaLB)"/>
    <property type="match status" value="2"/>
</dbReference>
<dbReference type="KEGG" id="acan:ACA1_064350"/>
<dbReference type="InterPro" id="IPR035892">
    <property type="entry name" value="C2_domain_sf"/>
</dbReference>
<dbReference type="EMBL" id="KB007974">
    <property type="protein sequence ID" value="ELR17650.1"/>
    <property type="molecule type" value="Genomic_DNA"/>
</dbReference>
<feature type="compositionally biased region" description="Polar residues" evidence="1">
    <location>
        <begin position="930"/>
        <end position="950"/>
    </location>
</feature>
<feature type="region of interest" description="Disordered" evidence="1">
    <location>
        <begin position="879"/>
        <end position="898"/>
    </location>
</feature>
<dbReference type="GO" id="GO:0005544">
    <property type="term" value="F:calcium-dependent phospholipid binding"/>
    <property type="evidence" value="ECO:0007669"/>
    <property type="project" value="InterPro"/>
</dbReference>